<reference evidence="14 15" key="1">
    <citation type="submission" date="2019-11" db="EMBL/GenBank/DDBJ databases">
        <title>Whole genome shotgun sequencing (WGS) data from Adlercreutzia equolifaciens ResAG-91, Eggerthella lenta MRI-F36, MRI-F37, MRI-F40, ResAG-49, ResAG-88, ResAG-121, ResAG-145, and Gordonibacter sp. ResAG-5, ResAG-26, ResAG-43, ResAG-50, ResAG-59.</title>
        <authorList>
            <person name="Stoll D.A."/>
            <person name="Danylec N."/>
            <person name="Franz C.M.A.P."/>
            <person name="Huch M."/>
        </authorList>
    </citation>
    <scope>NUCLEOTIDE SEQUENCE [LARGE SCALE GENOMIC DNA]</scope>
    <source>
        <strain evidence="14 15">ResAG-59</strain>
    </source>
</reference>
<feature type="domain" description="ABC transporter" evidence="12">
    <location>
        <begin position="336"/>
        <end position="570"/>
    </location>
</feature>
<evidence type="ECO:0000256" key="5">
    <source>
        <dbReference type="ARBA" id="ARBA00022840"/>
    </source>
</evidence>
<keyword evidence="6 11" id="KW-1133">Transmembrane helix</keyword>
<evidence type="ECO:0000259" key="13">
    <source>
        <dbReference type="PROSITE" id="PS50929"/>
    </source>
</evidence>
<dbReference type="FunFam" id="3.40.50.300:FF:000287">
    <property type="entry name" value="Multidrug ABC transporter ATP-binding protein"/>
    <property type="match status" value="1"/>
</dbReference>
<keyword evidence="7 11" id="KW-0472">Membrane</keyword>
<feature type="transmembrane region" description="Helical" evidence="11">
    <location>
        <begin position="249"/>
        <end position="270"/>
    </location>
</feature>
<dbReference type="Pfam" id="PF00664">
    <property type="entry name" value="ABC_membrane"/>
    <property type="match status" value="1"/>
</dbReference>
<dbReference type="Gene3D" id="3.40.50.300">
    <property type="entry name" value="P-loop containing nucleotide triphosphate hydrolases"/>
    <property type="match status" value="1"/>
</dbReference>
<feature type="transmembrane region" description="Helical" evidence="11">
    <location>
        <begin position="58"/>
        <end position="80"/>
    </location>
</feature>
<evidence type="ECO:0000256" key="3">
    <source>
        <dbReference type="ARBA" id="ARBA00022692"/>
    </source>
</evidence>
<gene>
    <name evidence="14" type="ORF">GO738_07920</name>
</gene>
<evidence type="ECO:0000259" key="12">
    <source>
        <dbReference type="PROSITE" id="PS50893"/>
    </source>
</evidence>
<proteinExistence type="inferred from homology"/>
<evidence type="ECO:0000313" key="15">
    <source>
        <dbReference type="Proteomes" id="UP000468327"/>
    </source>
</evidence>
<dbReference type="GO" id="GO:0016887">
    <property type="term" value="F:ATP hydrolysis activity"/>
    <property type="evidence" value="ECO:0007669"/>
    <property type="project" value="InterPro"/>
</dbReference>
<dbReference type="Gene3D" id="1.20.1560.10">
    <property type="entry name" value="ABC transporter type 1, transmembrane domain"/>
    <property type="match status" value="1"/>
</dbReference>
<feature type="transmembrane region" description="Helical" evidence="11">
    <location>
        <begin position="23"/>
        <end position="46"/>
    </location>
</feature>
<name>A0A6N8IHG7_9ACTN</name>
<comment type="function">
    <text evidence="8">ABC transporter involved in fatty acid import. Transmembrane domains (TMD) form a pore in the membrane and the ATP-binding domain (NBD) is responsible for energy generation.</text>
</comment>
<feature type="domain" description="ABC transmembrane type-1" evidence="13">
    <location>
        <begin position="23"/>
        <end position="291"/>
    </location>
</feature>
<keyword evidence="4" id="KW-0547">Nucleotide-binding</keyword>
<organism evidence="14 15">
    <name type="scientific">Gordonibacter urolithinfaciens</name>
    <dbReference type="NCBI Taxonomy" id="1335613"/>
    <lineage>
        <taxon>Bacteria</taxon>
        <taxon>Bacillati</taxon>
        <taxon>Actinomycetota</taxon>
        <taxon>Coriobacteriia</taxon>
        <taxon>Eggerthellales</taxon>
        <taxon>Eggerthellaceae</taxon>
        <taxon>Gordonibacter</taxon>
    </lineage>
</organism>
<dbReference type="AlphaFoldDB" id="A0A6N8IHG7"/>
<feature type="transmembrane region" description="Helical" evidence="11">
    <location>
        <begin position="276"/>
        <end position="295"/>
    </location>
</feature>
<dbReference type="InterPro" id="IPR017871">
    <property type="entry name" value="ABC_transporter-like_CS"/>
</dbReference>
<feature type="transmembrane region" description="Helical" evidence="11">
    <location>
        <begin position="133"/>
        <end position="156"/>
    </location>
</feature>
<comment type="subcellular location">
    <subcellularLocation>
        <location evidence="1">Cell membrane</location>
        <topology evidence="1">Multi-pass membrane protein</topology>
    </subcellularLocation>
</comment>
<dbReference type="GO" id="GO:0005886">
    <property type="term" value="C:plasma membrane"/>
    <property type="evidence" value="ECO:0007669"/>
    <property type="project" value="UniProtKB-SubCell"/>
</dbReference>
<keyword evidence="5 14" id="KW-0067">ATP-binding</keyword>
<dbReference type="PROSITE" id="PS50929">
    <property type="entry name" value="ABC_TM1F"/>
    <property type="match status" value="1"/>
</dbReference>
<accession>A0A6N8IHG7</accession>
<keyword evidence="2" id="KW-0813">Transport</keyword>
<dbReference type="SUPFAM" id="SSF52540">
    <property type="entry name" value="P-loop containing nucleoside triphosphate hydrolases"/>
    <property type="match status" value="1"/>
</dbReference>
<dbReference type="InterPro" id="IPR003439">
    <property type="entry name" value="ABC_transporter-like_ATP-bd"/>
</dbReference>
<evidence type="ECO:0000256" key="8">
    <source>
        <dbReference type="ARBA" id="ARBA00055053"/>
    </source>
</evidence>
<dbReference type="InterPro" id="IPR011527">
    <property type="entry name" value="ABC1_TM_dom"/>
</dbReference>
<evidence type="ECO:0000256" key="7">
    <source>
        <dbReference type="ARBA" id="ARBA00023136"/>
    </source>
</evidence>
<dbReference type="PROSITE" id="PS00211">
    <property type="entry name" value="ABC_TRANSPORTER_1"/>
    <property type="match status" value="1"/>
</dbReference>
<dbReference type="EMBL" id="WPOC01000010">
    <property type="protein sequence ID" value="MVN15267.1"/>
    <property type="molecule type" value="Genomic_DNA"/>
</dbReference>
<dbReference type="RefSeq" id="WP_157004961.1">
    <property type="nucleotide sequence ID" value="NZ_WPOC01000010.1"/>
</dbReference>
<evidence type="ECO:0000256" key="4">
    <source>
        <dbReference type="ARBA" id="ARBA00022741"/>
    </source>
</evidence>
<dbReference type="Pfam" id="PF00005">
    <property type="entry name" value="ABC_tran"/>
    <property type="match status" value="1"/>
</dbReference>
<evidence type="ECO:0000313" key="14">
    <source>
        <dbReference type="EMBL" id="MVN15267.1"/>
    </source>
</evidence>
<dbReference type="GO" id="GO:0005524">
    <property type="term" value="F:ATP binding"/>
    <property type="evidence" value="ECO:0007669"/>
    <property type="project" value="UniProtKB-KW"/>
</dbReference>
<evidence type="ECO:0000256" key="10">
    <source>
        <dbReference type="ARBA" id="ARBA00071747"/>
    </source>
</evidence>
<comment type="similarity">
    <text evidence="9">Belongs to the ABC transporter superfamily. Lipid exporter (TC 3.A.1.106) family.</text>
</comment>
<dbReference type="GO" id="GO:0140359">
    <property type="term" value="F:ABC-type transporter activity"/>
    <property type="evidence" value="ECO:0007669"/>
    <property type="project" value="InterPro"/>
</dbReference>
<dbReference type="PROSITE" id="PS50893">
    <property type="entry name" value="ABC_TRANSPORTER_2"/>
    <property type="match status" value="1"/>
</dbReference>
<dbReference type="InterPro" id="IPR027417">
    <property type="entry name" value="P-loop_NTPase"/>
</dbReference>
<keyword evidence="15" id="KW-1185">Reference proteome</keyword>
<dbReference type="PANTHER" id="PTHR24221">
    <property type="entry name" value="ATP-BINDING CASSETTE SUB-FAMILY B"/>
    <property type="match status" value="1"/>
</dbReference>
<sequence length="585" mass="63828">MVAIMKRILNLVGSFSASSRRNLVLGMVCNVLKAFFMAGMLGAVWWALENRDHLSAEVALQCFGMLLASVAGQFAFQYLVDIKMDAEGFHVFRDLRLRVGDRLKGAPMGYFSEQRLSAITTTLTTTVHQLEEFMTICLTGLSGGVAMAVIMSLFFLVFAPTVAFVTFAGIAVGLVVLEWLRRRSTSVTREITAAQENMTDAVIEYARGMAVLRTFATPDESLAAVKASFERKRQADFEQEQAAQGILKLYALVFNLASCGVLFAACALCLSGALSLSWALTLLVAAFIIYGELISANNSAFLTKKIEGELDRIDEVCAVPKQDTTDKPLATDGFDLAMEHVSFGYGDGRRVIDGVSLRIPEGSTCALIGPSGSGKTTLVNLLARFWDVDEGRVTIGGADVRSGTAESLLENISMVFQNVYLFNDTVENNIRFGKPSATHEEVVAAAKRARCHDFIMELPQGYDTVLEEGGASLSGGERQRVSIARAIMKDAPVVILDEATSSVDPENEHLLMAAISELTRGKTLVTIAHRLNTVRDADQILVVDEGRIVQRGTHEELMREPGIYRRFIEMRREAAGWRLGGGFIG</sequence>
<evidence type="ECO:0000256" key="1">
    <source>
        <dbReference type="ARBA" id="ARBA00004651"/>
    </source>
</evidence>
<comment type="caution">
    <text evidence="14">The sequence shown here is derived from an EMBL/GenBank/DDBJ whole genome shotgun (WGS) entry which is preliminary data.</text>
</comment>
<dbReference type="SMART" id="SM00382">
    <property type="entry name" value="AAA"/>
    <property type="match status" value="1"/>
</dbReference>
<dbReference type="InterPro" id="IPR039421">
    <property type="entry name" value="Type_1_exporter"/>
</dbReference>
<dbReference type="GO" id="GO:0034040">
    <property type="term" value="F:ATPase-coupled lipid transmembrane transporter activity"/>
    <property type="evidence" value="ECO:0007669"/>
    <property type="project" value="TreeGrafter"/>
</dbReference>
<dbReference type="Proteomes" id="UP000468327">
    <property type="component" value="Unassembled WGS sequence"/>
</dbReference>
<evidence type="ECO:0000256" key="11">
    <source>
        <dbReference type="SAM" id="Phobius"/>
    </source>
</evidence>
<dbReference type="InterPro" id="IPR003593">
    <property type="entry name" value="AAA+_ATPase"/>
</dbReference>
<evidence type="ECO:0000256" key="2">
    <source>
        <dbReference type="ARBA" id="ARBA00022448"/>
    </source>
</evidence>
<protein>
    <recommendedName>
        <fullName evidence="10">Fatty acid ABC transporter ATP-binding/permease protein</fullName>
    </recommendedName>
</protein>
<keyword evidence="3 11" id="KW-0812">Transmembrane</keyword>
<dbReference type="SUPFAM" id="SSF90123">
    <property type="entry name" value="ABC transporter transmembrane region"/>
    <property type="match status" value="1"/>
</dbReference>
<dbReference type="PANTHER" id="PTHR24221:SF397">
    <property type="entry name" value="ABC TRANSPORTER, ATP-BINDING TRANSMEMBRANE PROTEIN"/>
    <property type="match status" value="1"/>
</dbReference>
<evidence type="ECO:0000256" key="6">
    <source>
        <dbReference type="ARBA" id="ARBA00022989"/>
    </source>
</evidence>
<feature type="transmembrane region" description="Helical" evidence="11">
    <location>
        <begin position="162"/>
        <end position="180"/>
    </location>
</feature>
<evidence type="ECO:0000256" key="9">
    <source>
        <dbReference type="ARBA" id="ARBA00061644"/>
    </source>
</evidence>
<dbReference type="InterPro" id="IPR036640">
    <property type="entry name" value="ABC1_TM_sf"/>
</dbReference>